<keyword evidence="1" id="KW-0812">Transmembrane</keyword>
<feature type="transmembrane region" description="Helical" evidence="1">
    <location>
        <begin position="12"/>
        <end position="39"/>
    </location>
</feature>
<dbReference type="OrthoDB" id="2955631at2"/>
<protein>
    <submittedName>
        <fullName evidence="2">Putative membrane protein</fullName>
    </submittedName>
</protein>
<proteinExistence type="predicted"/>
<name>A0A562QE32_9BACI</name>
<dbReference type="InterPro" id="IPR018723">
    <property type="entry name" value="DUF2254_membrane"/>
</dbReference>
<dbReference type="Proteomes" id="UP000315711">
    <property type="component" value="Unassembled WGS sequence"/>
</dbReference>
<reference evidence="2 3" key="1">
    <citation type="journal article" date="2015" name="Stand. Genomic Sci.">
        <title>Genomic Encyclopedia of Bacterial and Archaeal Type Strains, Phase III: the genomes of soil and plant-associated and newly described type strains.</title>
        <authorList>
            <person name="Whitman W.B."/>
            <person name="Woyke T."/>
            <person name="Klenk H.P."/>
            <person name="Zhou Y."/>
            <person name="Lilburn T.G."/>
            <person name="Beck B.J."/>
            <person name="De Vos P."/>
            <person name="Vandamme P."/>
            <person name="Eisen J.A."/>
            <person name="Garrity G."/>
            <person name="Hugenholtz P."/>
            <person name="Kyrpides N.C."/>
        </authorList>
    </citation>
    <scope>NUCLEOTIDE SEQUENCE [LARGE SCALE GENOMIC DNA]</scope>
    <source>
        <strain evidence="2 3">CGMCC 1.10116</strain>
    </source>
</reference>
<feature type="transmembrane region" description="Helical" evidence="1">
    <location>
        <begin position="59"/>
        <end position="83"/>
    </location>
</feature>
<evidence type="ECO:0000313" key="3">
    <source>
        <dbReference type="Proteomes" id="UP000315711"/>
    </source>
</evidence>
<evidence type="ECO:0000313" key="2">
    <source>
        <dbReference type="EMBL" id="TWI54430.1"/>
    </source>
</evidence>
<dbReference type="RefSeq" id="WP_158640054.1">
    <property type="nucleotide sequence ID" value="NZ_VLKZ01000009.1"/>
</dbReference>
<sequence>MIKKWLVKLQDKIWLIPALYSLIAISLASALAFVDFYWSQSLTNVLPSIFFTEVPLAQTILSGLSTSLLTMTTFTFSTIMVVLTTYASQFSPRTLKNFITDKMTLHVLGIFLGGFIYPTLSLLFMKNSLDGQLMLSATVGVLIAIMCLAFFAIFIHHVATSIQVSSLIDRLTTEADGVIRYYCDLQEKDDISFFSKEYAPVAKTRVEIKAGTSGYIQYADYDKLFSLAKEHQIYVHVNCPIGTYVNDSNSLLTVTTKKGQTSLMKDIKHELSGCFNIEKERDIRQDPVYALQKIVEVALRAISPGINDPNTANDCIRHLGKLLGQISQLPDEGWVYINEDKEAYVRFSLPPFKEILYRTFFQLRHYGKADVSVLEAMLDSLHFALENSSKKHHQDIVDMQHYVMETIDLSNFPTLDQELIKQRMQETQRLCSF</sequence>
<comment type="caution">
    <text evidence="2">The sequence shown here is derived from an EMBL/GenBank/DDBJ whole genome shotgun (WGS) entry which is preliminary data.</text>
</comment>
<accession>A0A562QE32</accession>
<organism evidence="2 3">
    <name type="scientific">Halalkalibacter nanhaiisediminis</name>
    <dbReference type="NCBI Taxonomy" id="688079"/>
    <lineage>
        <taxon>Bacteria</taxon>
        <taxon>Bacillati</taxon>
        <taxon>Bacillota</taxon>
        <taxon>Bacilli</taxon>
        <taxon>Bacillales</taxon>
        <taxon>Bacillaceae</taxon>
        <taxon>Halalkalibacter</taxon>
    </lineage>
</organism>
<feature type="transmembrane region" description="Helical" evidence="1">
    <location>
        <begin position="131"/>
        <end position="155"/>
    </location>
</feature>
<dbReference type="AlphaFoldDB" id="A0A562QE32"/>
<keyword evidence="1" id="KW-1133">Transmembrane helix</keyword>
<feature type="transmembrane region" description="Helical" evidence="1">
    <location>
        <begin position="104"/>
        <end position="125"/>
    </location>
</feature>
<dbReference type="EMBL" id="VLKZ01000009">
    <property type="protein sequence ID" value="TWI54430.1"/>
    <property type="molecule type" value="Genomic_DNA"/>
</dbReference>
<gene>
    <name evidence="2" type="ORF">IQ10_02982</name>
</gene>
<keyword evidence="3" id="KW-1185">Reference proteome</keyword>
<keyword evidence="1" id="KW-0472">Membrane</keyword>
<dbReference type="Pfam" id="PF10011">
    <property type="entry name" value="DUF2254"/>
    <property type="match status" value="1"/>
</dbReference>
<evidence type="ECO:0000256" key="1">
    <source>
        <dbReference type="SAM" id="Phobius"/>
    </source>
</evidence>